<name>A0A6J5DHF5_9BURK</name>
<gene>
    <name evidence="1" type="ORF">BPA30113_02997</name>
</gene>
<evidence type="ECO:0000313" key="1">
    <source>
        <dbReference type="EMBL" id="VWB66962.1"/>
    </source>
</evidence>
<reference evidence="1 2" key="1">
    <citation type="submission" date="2019-09" db="EMBL/GenBank/DDBJ databases">
        <authorList>
            <person name="Depoorter E."/>
        </authorList>
    </citation>
    <scope>NUCLEOTIDE SEQUENCE [LARGE SCALE GENOMIC DNA]</scope>
    <source>
        <strain evidence="1">LMG 30113</strain>
    </source>
</reference>
<dbReference type="Proteomes" id="UP000494330">
    <property type="component" value="Unassembled WGS sequence"/>
</dbReference>
<protein>
    <submittedName>
        <fullName evidence="1">Uncharacterized protein</fullName>
    </submittedName>
</protein>
<proteinExistence type="predicted"/>
<organism evidence="1 2">
    <name type="scientific">Burkholderia paludis</name>
    <dbReference type="NCBI Taxonomy" id="1506587"/>
    <lineage>
        <taxon>Bacteria</taxon>
        <taxon>Pseudomonadati</taxon>
        <taxon>Pseudomonadota</taxon>
        <taxon>Betaproteobacteria</taxon>
        <taxon>Burkholderiales</taxon>
        <taxon>Burkholderiaceae</taxon>
        <taxon>Burkholderia</taxon>
        <taxon>Burkholderia cepacia complex</taxon>
    </lineage>
</organism>
<keyword evidence="2" id="KW-1185">Reference proteome</keyword>
<dbReference type="EMBL" id="CABVQD010000008">
    <property type="protein sequence ID" value="VWB66962.1"/>
    <property type="molecule type" value="Genomic_DNA"/>
</dbReference>
<evidence type="ECO:0000313" key="2">
    <source>
        <dbReference type="Proteomes" id="UP000494330"/>
    </source>
</evidence>
<accession>A0A6J5DHF5</accession>
<sequence length="46" mass="5350">MSTEILSETLISLIKTSILQRLKNDRIRQRGGREPALPAHRRIHMI</sequence>
<dbReference type="AlphaFoldDB" id="A0A6J5DHF5"/>